<feature type="region of interest" description="Disordered" evidence="1">
    <location>
        <begin position="1"/>
        <end position="24"/>
    </location>
</feature>
<name>A0A846S8N3_9MICO</name>
<dbReference type="Proteomes" id="UP000576792">
    <property type="component" value="Unassembled WGS sequence"/>
</dbReference>
<evidence type="ECO:0000313" key="3">
    <source>
        <dbReference type="Proteomes" id="UP000576792"/>
    </source>
</evidence>
<reference evidence="2 3" key="1">
    <citation type="submission" date="2020-03" db="EMBL/GenBank/DDBJ databases">
        <title>Sequencing the genomes of 1000 actinobacteria strains.</title>
        <authorList>
            <person name="Klenk H.-P."/>
        </authorList>
    </citation>
    <scope>NUCLEOTIDE SEQUENCE [LARGE SCALE GENOMIC DNA]</scope>
    <source>
        <strain evidence="2 3">DSM 18964</strain>
    </source>
</reference>
<evidence type="ECO:0000313" key="2">
    <source>
        <dbReference type="EMBL" id="NJC57157.1"/>
    </source>
</evidence>
<evidence type="ECO:0000256" key="1">
    <source>
        <dbReference type="SAM" id="MobiDB-lite"/>
    </source>
</evidence>
<comment type="caution">
    <text evidence="2">The sequence shown here is derived from an EMBL/GenBank/DDBJ whole genome shotgun (WGS) entry which is preliminary data.</text>
</comment>
<dbReference type="EMBL" id="JAATJN010000001">
    <property type="protein sequence ID" value="NJC57157.1"/>
    <property type="molecule type" value="Genomic_DNA"/>
</dbReference>
<organism evidence="2 3">
    <name type="scientific">Brevibacterium marinum</name>
    <dbReference type="NCBI Taxonomy" id="418643"/>
    <lineage>
        <taxon>Bacteria</taxon>
        <taxon>Bacillati</taxon>
        <taxon>Actinomycetota</taxon>
        <taxon>Actinomycetes</taxon>
        <taxon>Micrococcales</taxon>
        <taxon>Brevibacteriaceae</taxon>
        <taxon>Brevibacterium</taxon>
    </lineage>
</organism>
<sequence>MGHGFAAGTAAERKALAQPARRYRGCKAEGTCPAGRFGEILATKKRPQ</sequence>
<dbReference type="AlphaFoldDB" id="A0A846S8N3"/>
<keyword evidence="3" id="KW-1185">Reference proteome</keyword>
<gene>
    <name evidence="2" type="ORF">BKA07_002192</name>
</gene>
<accession>A0A846S8N3</accession>
<protein>
    <submittedName>
        <fullName evidence="2">Uncharacterized protein</fullName>
    </submittedName>
</protein>
<proteinExistence type="predicted"/>